<gene>
    <name evidence="1" type="ORF">BDN72DRAFT_846117</name>
</gene>
<evidence type="ECO:0000313" key="2">
    <source>
        <dbReference type="Proteomes" id="UP000308600"/>
    </source>
</evidence>
<evidence type="ECO:0000313" key="1">
    <source>
        <dbReference type="EMBL" id="TFK65035.1"/>
    </source>
</evidence>
<proteinExistence type="predicted"/>
<dbReference type="EMBL" id="ML208451">
    <property type="protein sequence ID" value="TFK65035.1"/>
    <property type="molecule type" value="Genomic_DNA"/>
</dbReference>
<reference evidence="1 2" key="1">
    <citation type="journal article" date="2019" name="Nat. Ecol. Evol.">
        <title>Megaphylogeny resolves global patterns of mushroom evolution.</title>
        <authorList>
            <person name="Varga T."/>
            <person name="Krizsan K."/>
            <person name="Foldi C."/>
            <person name="Dima B."/>
            <person name="Sanchez-Garcia M."/>
            <person name="Sanchez-Ramirez S."/>
            <person name="Szollosi G.J."/>
            <person name="Szarkandi J.G."/>
            <person name="Papp V."/>
            <person name="Albert L."/>
            <person name="Andreopoulos W."/>
            <person name="Angelini C."/>
            <person name="Antonin V."/>
            <person name="Barry K.W."/>
            <person name="Bougher N.L."/>
            <person name="Buchanan P."/>
            <person name="Buyck B."/>
            <person name="Bense V."/>
            <person name="Catcheside P."/>
            <person name="Chovatia M."/>
            <person name="Cooper J."/>
            <person name="Damon W."/>
            <person name="Desjardin D."/>
            <person name="Finy P."/>
            <person name="Geml J."/>
            <person name="Haridas S."/>
            <person name="Hughes K."/>
            <person name="Justo A."/>
            <person name="Karasinski D."/>
            <person name="Kautmanova I."/>
            <person name="Kiss B."/>
            <person name="Kocsube S."/>
            <person name="Kotiranta H."/>
            <person name="LaButti K.M."/>
            <person name="Lechner B.E."/>
            <person name="Liimatainen K."/>
            <person name="Lipzen A."/>
            <person name="Lukacs Z."/>
            <person name="Mihaltcheva S."/>
            <person name="Morgado L.N."/>
            <person name="Niskanen T."/>
            <person name="Noordeloos M.E."/>
            <person name="Ohm R.A."/>
            <person name="Ortiz-Santana B."/>
            <person name="Ovrebo C."/>
            <person name="Racz N."/>
            <person name="Riley R."/>
            <person name="Savchenko A."/>
            <person name="Shiryaev A."/>
            <person name="Soop K."/>
            <person name="Spirin V."/>
            <person name="Szebenyi C."/>
            <person name="Tomsovsky M."/>
            <person name="Tulloss R.E."/>
            <person name="Uehling J."/>
            <person name="Grigoriev I.V."/>
            <person name="Vagvolgyi C."/>
            <person name="Papp T."/>
            <person name="Martin F.M."/>
            <person name="Miettinen O."/>
            <person name="Hibbett D.S."/>
            <person name="Nagy L.G."/>
        </authorList>
    </citation>
    <scope>NUCLEOTIDE SEQUENCE [LARGE SCALE GENOMIC DNA]</scope>
    <source>
        <strain evidence="1 2">NL-1719</strain>
    </source>
</reference>
<keyword evidence="2" id="KW-1185">Reference proteome</keyword>
<protein>
    <submittedName>
        <fullName evidence="1">Uncharacterized protein</fullName>
    </submittedName>
</protein>
<dbReference type="Proteomes" id="UP000308600">
    <property type="component" value="Unassembled WGS sequence"/>
</dbReference>
<sequence length="275" mass="31762">MTDPIFPREIENTIFICALALKAKDESALNLILVARRFHAWLMPELLRTLVVQSISRKNKHPFRWNISTIERYGIHTRNLFFWTSSQGQIQDFSPYRVLELCPNVTNLLLWTDKKDSPIEHLGRLPLTHLSFELNDISEMTPELGQLFSKITHFEALGSFTSEHDLEQLREFTSITHLAIPDTSRLDLLPMLFANHPTLEVLIFLDGHGSRDEVLSVDAAFDPGMDDLRIVKMTCQHERQVEEWLLDVEMGLGIWGMADDAVQERKTSRDAVQRR</sequence>
<accession>A0ACD3AH05</accession>
<name>A0ACD3AH05_9AGAR</name>
<organism evidence="1 2">
    <name type="scientific">Pluteus cervinus</name>
    <dbReference type="NCBI Taxonomy" id="181527"/>
    <lineage>
        <taxon>Eukaryota</taxon>
        <taxon>Fungi</taxon>
        <taxon>Dikarya</taxon>
        <taxon>Basidiomycota</taxon>
        <taxon>Agaricomycotina</taxon>
        <taxon>Agaricomycetes</taxon>
        <taxon>Agaricomycetidae</taxon>
        <taxon>Agaricales</taxon>
        <taxon>Pluteineae</taxon>
        <taxon>Pluteaceae</taxon>
        <taxon>Pluteus</taxon>
    </lineage>
</organism>